<dbReference type="GO" id="GO:0043022">
    <property type="term" value="F:ribosome binding"/>
    <property type="evidence" value="ECO:0007669"/>
    <property type="project" value="InterPro"/>
</dbReference>
<dbReference type="eggNOG" id="COG0806">
    <property type="taxonomic scope" value="Bacteria"/>
</dbReference>
<evidence type="ECO:0000259" key="6">
    <source>
        <dbReference type="Pfam" id="PF01782"/>
    </source>
</evidence>
<keyword evidence="2 5" id="KW-0690">Ribosome biogenesis</keyword>
<comment type="similarity">
    <text evidence="5">Belongs to the RimM family.</text>
</comment>
<comment type="caution">
    <text evidence="8">The sequence shown here is derived from an EMBL/GenBank/DDBJ whole genome shotgun (WGS) entry which is preliminary data.</text>
</comment>
<gene>
    <name evidence="5" type="primary">rimM</name>
    <name evidence="8" type="ORF">HMPREF9708_01340</name>
</gene>
<dbReference type="Pfam" id="PF01782">
    <property type="entry name" value="RimM"/>
    <property type="match status" value="1"/>
</dbReference>
<dbReference type="InterPro" id="IPR011961">
    <property type="entry name" value="RimM"/>
</dbReference>
<evidence type="ECO:0000259" key="7">
    <source>
        <dbReference type="Pfam" id="PF24986"/>
    </source>
</evidence>
<dbReference type="InterPro" id="IPR036976">
    <property type="entry name" value="RimM_N_sf"/>
</dbReference>
<keyword evidence="1 5" id="KW-0963">Cytoplasm</keyword>
<comment type="domain">
    <text evidence="5">The PRC barrel domain binds ribosomal protein uS19.</text>
</comment>
<feature type="domain" description="Ribosome maturation factor RimM PRC barrel" evidence="7">
    <location>
        <begin position="100"/>
        <end position="168"/>
    </location>
</feature>
<comment type="subunit">
    <text evidence="5">Binds ribosomal protein uS19.</text>
</comment>
<dbReference type="Gene3D" id="2.40.30.60">
    <property type="entry name" value="RimM"/>
    <property type="match status" value="1"/>
</dbReference>
<evidence type="ECO:0000256" key="1">
    <source>
        <dbReference type="ARBA" id="ARBA00022490"/>
    </source>
</evidence>
<dbReference type="GO" id="GO:0042274">
    <property type="term" value="P:ribosomal small subunit biogenesis"/>
    <property type="evidence" value="ECO:0007669"/>
    <property type="project" value="UniProtKB-UniRule"/>
</dbReference>
<dbReference type="InterPro" id="IPR056792">
    <property type="entry name" value="PRC_RimM"/>
</dbReference>
<name>H3NKF1_9LACT</name>
<evidence type="ECO:0000256" key="3">
    <source>
        <dbReference type="ARBA" id="ARBA00022552"/>
    </source>
</evidence>
<dbReference type="Gene3D" id="2.30.30.240">
    <property type="entry name" value="PRC-barrel domain"/>
    <property type="match status" value="1"/>
</dbReference>
<dbReference type="InterPro" id="IPR009000">
    <property type="entry name" value="Transl_B-barrel_sf"/>
</dbReference>
<dbReference type="SUPFAM" id="SSF50447">
    <property type="entry name" value="Translation proteins"/>
    <property type="match status" value="1"/>
</dbReference>
<evidence type="ECO:0000256" key="5">
    <source>
        <dbReference type="HAMAP-Rule" id="MF_00014"/>
    </source>
</evidence>
<dbReference type="Pfam" id="PF24986">
    <property type="entry name" value="PRC_RimM"/>
    <property type="match status" value="1"/>
</dbReference>
<reference evidence="8 9" key="1">
    <citation type="submission" date="2012-01" db="EMBL/GenBank/DDBJ databases">
        <title>The Genome Sequence of Facklamia languida CCUG 37842.</title>
        <authorList>
            <consortium name="The Broad Institute Genome Sequencing Platform"/>
            <person name="Earl A."/>
            <person name="Ward D."/>
            <person name="Feldgarden M."/>
            <person name="Gevers D."/>
            <person name="Huys G."/>
            <person name="Young S.K."/>
            <person name="Zeng Q."/>
            <person name="Gargeya S."/>
            <person name="Fitzgerald M."/>
            <person name="Haas B."/>
            <person name="Abouelleil A."/>
            <person name="Alvarado L."/>
            <person name="Arachchi H.M."/>
            <person name="Berlin A."/>
            <person name="Chapman S.B."/>
            <person name="Gearin G."/>
            <person name="Goldberg J."/>
            <person name="Griggs A."/>
            <person name="Gujja S."/>
            <person name="Hansen M."/>
            <person name="Heiman D."/>
            <person name="Howarth C."/>
            <person name="Larimer J."/>
            <person name="Lui A."/>
            <person name="MacDonald P.J.P."/>
            <person name="McCowen C."/>
            <person name="Montmayeur A."/>
            <person name="Murphy C."/>
            <person name="Neiman D."/>
            <person name="Pearson M."/>
            <person name="Priest M."/>
            <person name="Roberts A."/>
            <person name="Saif S."/>
            <person name="Shea T."/>
            <person name="Sisk P."/>
            <person name="Stolte C."/>
            <person name="Sykes S."/>
            <person name="Wortman J."/>
            <person name="Nusbaum C."/>
            <person name="Birren B."/>
        </authorList>
    </citation>
    <scope>NUCLEOTIDE SEQUENCE [LARGE SCALE GENOMIC DNA]</scope>
    <source>
        <strain evidence="8 9">CCUG 37842</strain>
    </source>
</reference>
<sequence>MTFYRIARIVNTYGIKGQVKVLLDTDFIEERFAKGNRLFIIEGDRQVAQVTVAHFRPQKGAYVVDFEEFNSINQVEAFKGMELAIDNQDQMPLEEGSYYHHQIIGLEVFDEEGQKVGVIKEIMSLPANDVWVVKPAHAGKEILLPFIEDVVKEVDLDNQRVVIERMEGLIDED</sequence>
<protein>
    <recommendedName>
        <fullName evidence="5">Ribosome maturation factor RimM</fullName>
    </recommendedName>
</protein>
<dbReference type="EMBL" id="AGEG01000014">
    <property type="protein sequence ID" value="EHR36668.1"/>
    <property type="molecule type" value="Genomic_DNA"/>
</dbReference>
<dbReference type="PATRIC" id="fig|883113.3.peg.1337"/>
<keyword evidence="9" id="KW-1185">Reference proteome</keyword>
<dbReference type="NCBIfam" id="TIGR02273">
    <property type="entry name" value="16S_RimM"/>
    <property type="match status" value="1"/>
</dbReference>
<dbReference type="HAMAP" id="MF_00014">
    <property type="entry name" value="Ribosome_mat_RimM"/>
    <property type="match status" value="1"/>
</dbReference>
<dbReference type="InterPro" id="IPR011033">
    <property type="entry name" value="PRC_barrel-like_sf"/>
</dbReference>
<dbReference type="GO" id="GO:0005737">
    <property type="term" value="C:cytoplasm"/>
    <property type="evidence" value="ECO:0007669"/>
    <property type="project" value="UniProtKB-SubCell"/>
</dbReference>
<dbReference type="PANTHER" id="PTHR33692">
    <property type="entry name" value="RIBOSOME MATURATION FACTOR RIMM"/>
    <property type="match status" value="1"/>
</dbReference>
<comment type="function">
    <text evidence="5">An accessory protein needed during the final step in the assembly of 30S ribosomal subunit, possibly for assembly of the head region. Essential for efficient processing of 16S rRNA. May be needed both before and after RbfA during the maturation of 16S rRNA. It has affinity for free ribosomal 30S subunits but not for 70S ribosomes.</text>
</comment>
<dbReference type="Proteomes" id="UP000006190">
    <property type="component" value="Unassembled WGS sequence"/>
</dbReference>
<feature type="domain" description="RimM N-terminal" evidence="6">
    <location>
        <begin position="6"/>
        <end position="88"/>
    </location>
</feature>
<comment type="subcellular location">
    <subcellularLocation>
        <location evidence="5">Cytoplasm</location>
    </subcellularLocation>
</comment>
<dbReference type="InterPro" id="IPR002676">
    <property type="entry name" value="RimM_N"/>
</dbReference>
<accession>H3NKF1</accession>
<keyword evidence="4 5" id="KW-0143">Chaperone</keyword>
<dbReference type="STRING" id="883113.HMPREF9708_01340"/>
<dbReference type="SUPFAM" id="SSF50346">
    <property type="entry name" value="PRC-barrel domain"/>
    <property type="match status" value="1"/>
</dbReference>
<evidence type="ECO:0000256" key="2">
    <source>
        <dbReference type="ARBA" id="ARBA00022517"/>
    </source>
</evidence>
<proteinExistence type="inferred from homology"/>
<dbReference type="GO" id="GO:0005840">
    <property type="term" value="C:ribosome"/>
    <property type="evidence" value="ECO:0007669"/>
    <property type="project" value="InterPro"/>
</dbReference>
<dbReference type="OrthoDB" id="9810331at2"/>
<evidence type="ECO:0000313" key="8">
    <source>
        <dbReference type="EMBL" id="EHR36668.1"/>
    </source>
</evidence>
<dbReference type="AlphaFoldDB" id="H3NKF1"/>
<dbReference type="HOGENOM" id="CLU_077636_3_1_9"/>
<keyword evidence="3 5" id="KW-0698">rRNA processing</keyword>
<evidence type="ECO:0000256" key="4">
    <source>
        <dbReference type="ARBA" id="ARBA00023186"/>
    </source>
</evidence>
<dbReference type="RefSeq" id="WP_006309545.1">
    <property type="nucleotide sequence ID" value="NZ_JH601133.1"/>
</dbReference>
<organism evidence="8 9">
    <name type="scientific">Facklamia languida CCUG 37842</name>
    <dbReference type="NCBI Taxonomy" id="883113"/>
    <lineage>
        <taxon>Bacteria</taxon>
        <taxon>Bacillati</taxon>
        <taxon>Bacillota</taxon>
        <taxon>Bacilli</taxon>
        <taxon>Lactobacillales</taxon>
        <taxon>Aerococcaceae</taxon>
        <taxon>Facklamia</taxon>
    </lineage>
</organism>
<dbReference type="GO" id="GO:0006364">
    <property type="term" value="P:rRNA processing"/>
    <property type="evidence" value="ECO:0007669"/>
    <property type="project" value="UniProtKB-UniRule"/>
</dbReference>
<dbReference type="PANTHER" id="PTHR33692:SF1">
    <property type="entry name" value="RIBOSOME MATURATION FACTOR RIMM"/>
    <property type="match status" value="1"/>
</dbReference>
<evidence type="ECO:0000313" key="9">
    <source>
        <dbReference type="Proteomes" id="UP000006190"/>
    </source>
</evidence>